<dbReference type="Proteomes" id="UP001331761">
    <property type="component" value="Unassembled WGS sequence"/>
</dbReference>
<protein>
    <submittedName>
        <fullName evidence="2">Uncharacterized protein</fullName>
    </submittedName>
</protein>
<evidence type="ECO:0000313" key="2">
    <source>
        <dbReference type="EMBL" id="KAK5970812.1"/>
    </source>
</evidence>
<evidence type="ECO:0000256" key="1">
    <source>
        <dbReference type="SAM" id="MobiDB-lite"/>
    </source>
</evidence>
<evidence type="ECO:0000313" key="3">
    <source>
        <dbReference type="Proteomes" id="UP001331761"/>
    </source>
</evidence>
<comment type="caution">
    <text evidence="2">The sequence shown here is derived from an EMBL/GenBank/DDBJ whole genome shotgun (WGS) entry which is preliminary data.</text>
</comment>
<keyword evidence="3" id="KW-1185">Reference proteome</keyword>
<accession>A0AAN8FB60</accession>
<gene>
    <name evidence="2" type="ORF">GCK32_015318</name>
</gene>
<reference evidence="2 3" key="1">
    <citation type="submission" date="2019-10" db="EMBL/GenBank/DDBJ databases">
        <title>Assembly and Annotation for the nematode Trichostrongylus colubriformis.</title>
        <authorList>
            <person name="Martin J."/>
        </authorList>
    </citation>
    <scope>NUCLEOTIDE SEQUENCE [LARGE SCALE GENOMIC DNA]</scope>
    <source>
        <strain evidence="2">G859</strain>
        <tissue evidence="2">Whole worm</tissue>
    </source>
</reference>
<organism evidence="2 3">
    <name type="scientific">Trichostrongylus colubriformis</name>
    <name type="common">Black scour worm</name>
    <dbReference type="NCBI Taxonomy" id="6319"/>
    <lineage>
        <taxon>Eukaryota</taxon>
        <taxon>Metazoa</taxon>
        <taxon>Ecdysozoa</taxon>
        <taxon>Nematoda</taxon>
        <taxon>Chromadorea</taxon>
        <taxon>Rhabditida</taxon>
        <taxon>Rhabditina</taxon>
        <taxon>Rhabditomorpha</taxon>
        <taxon>Strongyloidea</taxon>
        <taxon>Trichostrongylidae</taxon>
        <taxon>Trichostrongylus</taxon>
    </lineage>
</organism>
<sequence length="90" mass="9826">MFSEEDSYPTSVANPNAIGAHENTGNSDEKKPSLLEDEGDEINLMSDSRSKLRLDTSLDPGNGPETSGNVEVGFEPPLKSFFGAYYLIRQ</sequence>
<feature type="non-terminal residue" evidence="2">
    <location>
        <position position="90"/>
    </location>
</feature>
<dbReference type="AlphaFoldDB" id="A0AAN8FB60"/>
<name>A0AAN8FB60_TRICO</name>
<feature type="region of interest" description="Disordered" evidence="1">
    <location>
        <begin position="1"/>
        <end position="73"/>
    </location>
</feature>
<dbReference type="EMBL" id="WIXE01018542">
    <property type="protein sequence ID" value="KAK5970812.1"/>
    <property type="molecule type" value="Genomic_DNA"/>
</dbReference>
<proteinExistence type="predicted"/>